<evidence type="ECO:0000256" key="3">
    <source>
        <dbReference type="ARBA" id="ARBA00022679"/>
    </source>
</evidence>
<evidence type="ECO:0000256" key="2">
    <source>
        <dbReference type="ARBA" id="ARBA00022490"/>
    </source>
</evidence>
<keyword evidence="11" id="KW-1185">Reference proteome</keyword>
<dbReference type="EC" id="2.7.1.81" evidence="7"/>
<organism evidence="10 11">
    <name type="scientific">Virgisporangium aliadipatigenens</name>
    <dbReference type="NCBI Taxonomy" id="741659"/>
    <lineage>
        <taxon>Bacteria</taxon>
        <taxon>Bacillati</taxon>
        <taxon>Actinomycetota</taxon>
        <taxon>Actinomycetes</taxon>
        <taxon>Micromonosporales</taxon>
        <taxon>Micromonosporaceae</taxon>
        <taxon>Virgisporangium</taxon>
    </lineage>
</organism>
<dbReference type="GO" id="GO:0047992">
    <property type="term" value="F:hydroxylysine kinase activity"/>
    <property type="evidence" value="ECO:0007669"/>
    <property type="project" value="UniProtKB-EC"/>
</dbReference>
<dbReference type="Pfam" id="PF01636">
    <property type="entry name" value="APH"/>
    <property type="match status" value="1"/>
</dbReference>
<accession>A0A8J3YSI0</accession>
<name>A0A8J3YSI0_9ACTN</name>
<proteinExistence type="predicted"/>
<dbReference type="EMBL" id="BOPF01000031">
    <property type="protein sequence ID" value="GIJ49832.1"/>
    <property type="molecule type" value="Genomic_DNA"/>
</dbReference>
<sequence length="290" mass="30226">MDGSGELRTVLRTCWQVGVDGCTPVSRLNSDTYVIDSDAARYLAVLVPVGRRRQFEAGLAVAERLAGTGLPSETPVRAANGALCVPLDGTVVALLRCVDGRALTPAERRTWGVALGTVQRALVGYSHPDLGRFHWVRPDAAHLGVADWVRPVVAAAVEAVAKISVTDVLSHGVLHGDPVAAAFRVDGGSGRTGLVDWGAAGSGPLVYDLACAVMHAGGPEHAADLIEGYVTSAPVPPDEVEAVLPTMLRFRHAVEADSAARGVWAAHQAGSVAPDTARLDRARELCESGA</sequence>
<dbReference type="InterPro" id="IPR011009">
    <property type="entry name" value="Kinase-like_dom_sf"/>
</dbReference>
<evidence type="ECO:0000256" key="5">
    <source>
        <dbReference type="ARBA" id="ARBA00036820"/>
    </source>
</evidence>
<comment type="caution">
    <text evidence="10">The sequence shown here is derived from an EMBL/GenBank/DDBJ whole genome shotgun (WGS) entry which is preliminary data.</text>
</comment>
<evidence type="ECO:0000256" key="1">
    <source>
        <dbReference type="ARBA" id="ARBA00004496"/>
    </source>
</evidence>
<evidence type="ECO:0000256" key="6">
    <source>
        <dbReference type="ARBA" id="ARBA00037368"/>
    </source>
</evidence>
<evidence type="ECO:0000256" key="7">
    <source>
        <dbReference type="ARBA" id="ARBA00038873"/>
    </source>
</evidence>
<keyword evidence="2" id="KW-0963">Cytoplasm</keyword>
<comment type="function">
    <text evidence="6">Catalyzes the GTP-dependent phosphorylation of 5-hydroxy-L-lysine.</text>
</comment>
<evidence type="ECO:0000313" key="10">
    <source>
        <dbReference type="EMBL" id="GIJ49832.1"/>
    </source>
</evidence>
<comment type="subcellular location">
    <subcellularLocation>
        <location evidence="1">Cytoplasm</location>
    </subcellularLocation>
</comment>
<protein>
    <recommendedName>
        <fullName evidence="8">Hydroxylysine kinase</fullName>
        <ecNumber evidence="7">2.7.1.81</ecNumber>
    </recommendedName>
</protein>
<feature type="domain" description="Aminoglycoside phosphotransferase" evidence="9">
    <location>
        <begin position="26"/>
        <end position="229"/>
    </location>
</feature>
<dbReference type="SUPFAM" id="SSF56112">
    <property type="entry name" value="Protein kinase-like (PK-like)"/>
    <property type="match status" value="1"/>
</dbReference>
<dbReference type="AlphaFoldDB" id="A0A8J3YSI0"/>
<dbReference type="RefSeq" id="WP_203903283.1">
    <property type="nucleotide sequence ID" value="NZ_BOPF01000031.1"/>
</dbReference>
<evidence type="ECO:0000256" key="4">
    <source>
        <dbReference type="ARBA" id="ARBA00022777"/>
    </source>
</evidence>
<dbReference type="Proteomes" id="UP000619260">
    <property type="component" value="Unassembled WGS sequence"/>
</dbReference>
<keyword evidence="4" id="KW-0418">Kinase</keyword>
<gene>
    <name evidence="10" type="ORF">Val02_67180</name>
</gene>
<dbReference type="Gene3D" id="3.90.1200.10">
    <property type="match status" value="1"/>
</dbReference>
<evidence type="ECO:0000256" key="8">
    <source>
        <dbReference type="ARBA" id="ARBA00040505"/>
    </source>
</evidence>
<dbReference type="PANTHER" id="PTHR21064:SF1">
    <property type="entry name" value="HYDROXYLYSINE KINASE"/>
    <property type="match status" value="1"/>
</dbReference>
<keyword evidence="3" id="KW-0808">Transferase</keyword>
<reference evidence="10" key="1">
    <citation type="submission" date="2021-01" db="EMBL/GenBank/DDBJ databases">
        <title>Whole genome shotgun sequence of Virgisporangium aliadipatigenens NBRC 105644.</title>
        <authorList>
            <person name="Komaki H."/>
            <person name="Tamura T."/>
        </authorList>
    </citation>
    <scope>NUCLEOTIDE SEQUENCE</scope>
    <source>
        <strain evidence="10">NBRC 105644</strain>
    </source>
</reference>
<comment type="catalytic activity">
    <reaction evidence="5">
        <text>(5R)-5-hydroxy-L-lysine + GTP = (5R)-5-phosphooxy-L-lysine + GDP + H(+)</text>
        <dbReference type="Rhea" id="RHEA:19049"/>
        <dbReference type="ChEBI" id="CHEBI:15378"/>
        <dbReference type="ChEBI" id="CHEBI:37565"/>
        <dbReference type="ChEBI" id="CHEBI:57882"/>
        <dbReference type="ChEBI" id="CHEBI:58189"/>
        <dbReference type="ChEBI" id="CHEBI:58357"/>
        <dbReference type="EC" id="2.7.1.81"/>
    </reaction>
</comment>
<evidence type="ECO:0000313" key="11">
    <source>
        <dbReference type="Proteomes" id="UP000619260"/>
    </source>
</evidence>
<dbReference type="InterPro" id="IPR050249">
    <property type="entry name" value="Pseudomonas-type_ThrB"/>
</dbReference>
<dbReference type="GO" id="GO:0005737">
    <property type="term" value="C:cytoplasm"/>
    <property type="evidence" value="ECO:0007669"/>
    <property type="project" value="UniProtKB-SubCell"/>
</dbReference>
<dbReference type="PANTHER" id="PTHR21064">
    <property type="entry name" value="AMINOGLYCOSIDE PHOSPHOTRANSFERASE DOMAIN-CONTAINING PROTEIN-RELATED"/>
    <property type="match status" value="1"/>
</dbReference>
<dbReference type="InterPro" id="IPR002575">
    <property type="entry name" value="Aminoglycoside_PTrfase"/>
</dbReference>
<evidence type="ECO:0000259" key="9">
    <source>
        <dbReference type="Pfam" id="PF01636"/>
    </source>
</evidence>